<accession>A0A833QF81</accession>
<dbReference type="AlphaFoldDB" id="A0A833QF81"/>
<name>A0A833QF81_9POAL</name>
<protein>
    <submittedName>
        <fullName evidence="1">Uncharacterized protein</fullName>
    </submittedName>
</protein>
<reference evidence="1" key="1">
    <citation type="submission" date="2020-01" db="EMBL/GenBank/DDBJ databases">
        <title>Genome sequence of Kobresia littledalei, the first chromosome-level genome in the family Cyperaceae.</title>
        <authorList>
            <person name="Qu G."/>
        </authorList>
    </citation>
    <scope>NUCLEOTIDE SEQUENCE</scope>
    <source>
        <strain evidence="1">C.B.Clarke</strain>
        <tissue evidence="1">Leaf</tissue>
    </source>
</reference>
<evidence type="ECO:0000313" key="2">
    <source>
        <dbReference type="Proteomes" id="UP000623129"/>
    </source>
</evidence>
<proteinExistence type="predicted"/>
<gene>
    <name evidence="1" type="ORF">FCM35_KLT21766</name>
</gene>
<organism evidence="1 2">
    <name type="scientific">Carex littledalei</name>
    <dbReference type="NCBI Taxonomy" id="544730"/>
    <lineage>
        <taxon>Eukaryota</taxon>
        <taxon>Viridiplantae</taxon>
        <taxon>Streptophyta</taxon>
        <taxon>Embryophyta</taxon>
        <taxon>Tracheophyta</taxon>
        <taxon>Spermatophyta</taxon>
        <taxon>Magnoliopsida</taxon>
        <taxon>Liliopsida</taxon>
        <taxon>Poales</taxon>
        <taxon>Cyperaceae</taxon>
        <taxon>Cyperoideae</taxon>
        <taxon>Cariceae</taxon>
        <taxon>Carex</taxon>
        <taxon>Carex subgen. Euthyceras</taxon>
    </lineage>
</organism>
<keyword evidence="2" id="KW-1185">Reference proteome</keyword>
<comment type="caution">
    <text evidence="1">The sequence shown here is derived from an EMBL/GenBank/DDBJ whole genome shotgun (WGS) entry which is preliminary data.</text>
</comment>
<sequence length="256" mass="29384">MSSAPWRRDDDESEIFKDTKMKVTRQLGSDATMHVPGKKSLLYRYNSEISTSFCFSLAFYATGQNENRTRYYTTGYEPSSTQHTRLQLSLLHDIHTHASTTTLMETNPPAYKYQATNPTGGKRQEEGEIHTHTPIQVNGEHYQLGNESMRVFLPPRGPLRTVNSFLERSAMVLVGPHQITRYLAHRLTVKLANYFNLQPRDFHVSRVNQNYGDFIVRFPNASLRDHVHVSRVNQNYGDFIVRFPNAVCVFTLGPDV</sequence>
<dbReference type="EMBL" id="SWLB01000213">
    <property type="protein sequence ID" value="KAF3319747.1"/>
    <property type="molecule type" value="Genomic_DNA"/>
</dbReference>
<dbReference type="Proteomes" id="UP000623129">
    <property type="component" value="Unassembled WGS sequence"/>
</dbReference>
<evidence type="ECO:0000313" key="1">
    <source>
        <dbReference type="EMBL" id="KAF3319747.1"/>
    </source>
</evidence>